<feature type="compositionally biased region" description="Basic and acidic residues" evidence="1">
    <location>
        <begin position="102"/>
        <end position="115"/>
    </location>
</feature>
<sequence>MELSPRNKVWTPAISLNNPPYQADIVSDAMAMIPYSSVECDLEVNLNLTSLRSNQIAVSPDIQPEGCNGSLLQAYCLLSSNPTATPAIQSIEPGPGPAPRKAPVDRSERYQHLHL</sequence>
<accession>A0A8H5ZZE9</accession>
<protein>
    <submittedName>
        <fullName evidence="2">Uncharacterized protein</fullName>
    </submittedName>
</protein>
<evidence type="ECO:0000313" key="2">
    <source>
        <dbReference type="EMBL" id="KAF5859091.1"/>
    </source>
</evidence>
<reference evidence="2 3" key="1">
    <citation type="submission" date="2019-04" db="EMBL/GenBank/DDBJ databases">
        <title>Aspergillus burnettii sp. nov., novel species from soil in southeast Queensland.</title>
        <authorList>
            <person name="Gilchrist C.L.M."/>
            <person name="Pitt J.I."/>
            <person name="Lange L."/>
            <person name="Lacey H.J."/>
            <person name="Vuong D."/>
            <person name="Midgley D.J."/>
            <person name="Greenfield P."/>
            <person name="Bradbury M."/>
            <person name="Lacey E."/>
            <person name="Busk P.K."/>
            <person name="Pilgaard B."/>
            <person name="Chooi Y.H."/>
            <person name="Piggott A.M."/>
        </authorList>
    </citation>
    <scope>NUCLEOTIDE SEQUENCE [LARGE SCALE GENOMIC DNA]</scope>
    <source>
        <strain evidence="2 3">FRR 5400</strain>
    </source>
</reference>
<dbReference type="EMBL" id="SPNV01000179">
    <property type="protein sequence ID" value="KAF5859091.1"/>
    <property type="molecule type" value="Genomic_DNA"/>
</dbReference>
<organism evidence="2 3">
    <name type="scientific">Petromyces alliaceus</name>
    <name type="common">Aspergillus alliaceus</name>
    <dbReference type="NCBI Taxonomy" id="209559"/>
    <lineage>
        <taxon>Eukaryota</taxon>
        <taxon>Fungi</taxon>
        <taxon>Dikarya</taxon>
        <taxon>Ascomycota</taxon>
        <taxon>Pezizomycotina</taxon>
        <taxon>Eurotiomycetes</taxon>
        <taxon>Eurotiomycetidae</taxon>
        <taxon>Eurotiales</taxon>
        <taxon>Aspergillaceae</taxon>
        <taxon>Aspergillus</taxon>
        <taxon>Aspergillus subgen. Circumdati</taxon>
    </lineage>
</organism>
<comment type="caution">
    <text evidence="2">The sequence shown here is derived from an EMBL/GenBank/DDBJ whole genome shotgun (WGS) entry which is preliminary data.</text>
</comment>
<evidence type="ECO:0000256" key="1">
    <source>
        <dbReference type="SAM" id="MobiDB-lite"/>
    </source>
</evidence>
<keyword evidence="3" id="KW-1185">Reference proteome</keyword>
<dbReference type="AlphaFoldDB" id="A0A8H5ZZE9"/>
<proteinExistence type="predicted"/>
<name>A0A8H5ZZE9_PETAA</name>
<dbReference type="Proteomes" id="UP000541154">
    <property type="component" value="Unassembled WGS sequence"/>
</dbReference>
<gene>
    <name evidence="2" type="ORF">ETB97_003333</name>
</gene>
<feature type="region of interest" description="Disordered" evidence="1">
    <location>
        <begin position="86"/>
        <end position="115"/>
    </location>
</feature>
<evidence type="ECO:0000313" key="3">
    <source>
        <dbReference type="Proteomes" id="UP000541154"/>
    </source>
</evidence>